<keyword evidence="3" id="KW-1185">Reference proteome</keyword>
<comment type="caution">
    <text evidence="2">The sequence shown here is derived from an EMBL/GenBank/DDBJ whole genome shotgun (WGS) entry which is preliminary data.</text>
</comment>
<dbReference type="EMBL" id="JAGPNK010000030">
    <property type="protein sequence ID" value="KAH7303684.1"/>
    <property type="molecule type" value="Genomic_DNA"/>
</dbReference>
<dbReference type="PANTHER" id="PTHR39596">
    <property type="match status" value="1"/>
</dbReference>
<sequence length="846" mass="94637">MEHLQTPTTTTTTTVSQGHSTINIPYVSTQEFEAGDLPGVPPLENFKGYALRTGWDVNAETGDLNLDGRSFDELTSFLQTAFYFGCVITVFRLAGIPVRTADFLERRRLRQRDEIFVRTTILPRLISAWIKRETSTFTNRMVPPFPPSRRQGFSAFLRGLGGGSGATSDSNNVADPITERMMRSSGICETLNFTFWYLQMFRRRSETMTEPFKTKMNLIELSIMAMGESLCTAVTMIYGLNPRLMPTWGPSPILKERLRRGGWCPSDSPFFPEATVMSSISADYYFGSRPCPWRRRADHSDCSIAICNAHLSVVDTATYQQRHVSPTCRCTAVEVPAEASDLVSQNAVPVVRWDGTMLTVSRGSAQTPYIALSHVWADGLGNNNTNSLPRCQLDRIQGLVNELCTEPHRILPGQPVMLPLARSGETVPFWIDTLCVPLSTALRSKAIRQMANTYRWASRVLVIDSHIVSLERSQDNIDRYLSIHLSTWHHRLWTLQEGQLASTLFFQFKDGAQSFTDMGHEDMMKFNPRDPATICSPVRILSTNQLAGFYSGQPGMAQDITVRLRSCVAHLRGRQTSRASDETLCLSTILGLDPGPLLREETADGRMARFYDLVGRFDPRIIFHTYLRLPLDGYRWAPRSFLQQESELFPMREGTHAPHPATLTPNGGGLRLRFAGFELLSEAAGPGRWQPQTLPVFFRPWTAGNPVPHQQQTRGVPTAWYTCAYKMEVAQRDLDEIDDVSLVGPGHRYAVILPSSLDPNALPVTGIVGIVDPSTASNPVAHEGKIWTTGFGLPSNQIPAYSVPWAMPVRYVCRVQVSMPSDEELPGLVSYPTVVAFGRDQEWCIR</sequence>
<gene>
    <name evidence="2" type="ORF">B0I35DRAFT_517242</name>
</gene>
<evidence type="ECO:0000259" key="1">
    <source>
        <dbReference type="Pfam" id="PF06985"/>
    </source>
</evidence>
<dbReference type="PANTHER" id="PTHR39596:SF2">
    <property type="entry name" value="HET DOMAIN PROTEIN (AFU_ORTHOLOGUE AFUA_1G17550)-RELATED"/>
    <property type="match status" value="1"/>
</dbReference>
<feature type="domain" description="Heterokaryon incompatibility" evidence="1">
    <location>
        <begin position="369"/>
        <end position="463"/>
    </location>
</feature>
<protein>
    <recommendedName>
        <fullName evidence="1">Heterokaryon incompatibility domain-containing protein</fullName>
    </recommendedName>
</protein>
<dbReference type="OrthoDB" id="2426273at2759"/>
<accession>A0A8K0WKS6</accession>
<dbReference type="AlphaFoldDB" id="A0A8K0WKS6"/>
<name>A0A8K0WKS6_9HYPO</name>
<dbReference type="InterPro" id="IPR010730">
    <property type="entry name" value="HET"/>
</dbReference>
<dbReference type="Proteomes" id="UP000813444">
    <property type="component" value="Unassembled WGS sequence"/>
</dbReference>
<evidence type="ECO:0000313" key="2">
    <source>
        <dbReference type="EMBL" id="KAH7303684.1"/>
    </source>
</evidence>
<organism evidence="2 3">
    <name type="scientific">Stachybotrys elegans</name>
    <dbReference type="NCBI Taxonomy" id="80388"/>
    <lineage>
        <taxon>Eukaryota</taxon>
        <taxon>Fungi</taxon>
        <taxon>Dikarya</taxon>
        <taxon>Ascomycota</taxon>
        <taxon>Pezizomycotina</taxon>
        <taxon>Sordariomycetes</taxon>
        <taxon>Hypocreomycetidae</taxon>
        <taxon>Hypocreales</taxon>
        <taxon>Stachybotryaceae</taxon>
        <taxon>Stachybotrys</taxon>
    </lineage>
</organism>
<evidence type="ECO:0000313" key="3">
    <source>
        <dbReference type="Proteomes" id="UP000813444"/>
    </source>
</evidence>
<dbReference type="Pfam" id="PF06985">
    <property type="entry name" value="HET"/>
    <property type="match status" value="1"/>
</dbReference>
<reference evidence="2" key="1">
    <citation type="journal article" date="2021" name="Nat. Commun.">
        <title>Genetic determinants of endophytism in the Arabidopsis root mycobiome.</title>
        <authorList>
            <person name="Mesny F."/>
            <person name="Miyauchi S."/>
            <person name="Thiergart T."/>
            <person name="Pickel B."/>
            <person name="Atanasova L."/>
            <person name="Karlsson M."/>
            <person name="Huettel B."/>
            <person name="Barry K.W."/>
            <person name="Haridas S."/>
            <person name="Chen C."/>
            <person name="Bauer D."/>
            <person name="Andreopoulos W."/>
            <person name="Pangilinan J."/>
            <person name="LaButti K."/>
            <person name="Riley R."/>
            <person name="Lipzen A."/>
            <person name="Clum A."/>
            <person name="Drula E."/>
            <person name="Henrissat B."/>
            <person name="Kohler A."/>
            <person name="Grigoriev I.V."/>
            <person name="Martin F.M."/>
            <person name="Hacquard S."/>
        </authorList>
    </citation>
    <scope>NUCLEOTIDE SEQUENCE</scope>
    <source>
        <strain evidence="2">MPI-CAGE-CH-0235</strain>
    </source>
</reference>
<proteinExistence type="predicted"/>